<sequence>MYINGLYNKQVLVLHYDWPWFINIGVIDTNPIKNSIAIELKSLRSFSDCNSPRTVPACTMTRKYMF</sequence>
<evidence type="ECO:0000313" key="1">
    <source>
        <dbReference type="EMBL" id="MBW86526.1"/>
    </source>
</evidence>
<reference evidence="1" key="1">
    <citation type="submission" date="2018-02" db="EMBL/GenBank/DDBJ databases">
        <title>Rhizophora mucronata_Transcriptome.</title>
        <authorList>
            <person name="Meera S.P."/>
            <person name="Sreeshan A."/>
            <person name="Augustine A."/>
        </authorList>
    </citation>
    <scope>NUCLEOTIDE SEQUENCE</scope>
    <source>
        <tissue evidence="1">Leaf</tissue>
    </source>
</reference>
<protein>
    <submittedName>
        <fullName evidence="1">Uncharacterized protein</fullName>
    </submittedName>
</protein>
<name>A0A2P2IZ77_RHIMU</name>
<dbReference type="EMBL" id="GGEC01006043">
    <property type="protein sequence ID" value="MBW86526.1"/>
    <property type="molecule type" value="Transcribed_RNA"/>
</dbReference>
<dbReference type="AlphaFoldDB" id="A0A2P2IZ77"/>
<accession>A0A2P2IZ77</accession>
<organism evidence="1">
    <name type="scientific">Rhizophora mucronata</name>
    <name type="common">Asiatic mangrove</name>
    <dbReference type="NCBI Taxonomy" id="61149"/>
    <lineage>
        <taxon>Eukaryota</taxon>
        <taxon>Viridiplantae</taxon>
        <taxon>Streptophyta</taxon>
        <taxon>Embryophyta</taxon>
        <taxon>Tracheophyta</taxon>
        <taxon>Spermatophyta</taxon>
        <taxon>Magnoliopsida</taxon>
        <taxon>eudicotyledons</taxon>
        <taxon>Gunneridae</taxon>
        <taxon>Pentapetalae</taxon>
        <taxon>rosids</taxon>
        <taxon>fabids</taxon>
        <taxon>Malpighiales</taxon>
        <taxon>Rhizophoraceae</taxon>
        <taxon>Rhizophora</taxon>
    </lineage>
</organism>
<proteinExistence type="predicted"/>